<accession>A0A1I6HL27</accession>
<dbReference type="GO" id="GO:0015385">
    <property type="term" value="F:sodium:proton antiporter activity"/>
    <property type="evidence" value="ECO:0007669"/>
    <property type="project" value="TreeGrafter"/>
</dbReference>
<dbReference type="EMBL" id="FOYW01000001">
    <property type="protein sequence ID" value="SFR55171.1"/>
    <property type="molecule type" value="Genomic_DNA"/>
</dbReference>
<keyword evidence="3" id="KW-1185">Reference proteome</keyword>
<reference evidence="2 3" key="1">
    <citation type="submission" date="2016-10" db="EMBL/GenBank/DDBJ databases">
        <authorList>
            <person name="de Groot N.N."/>
        </authorList>
    </citation>
    <scope>NUCLEOTIDE SEQUENCE [LARGE SCALE GENOMIC DNA]</scope>
    <source>
        <strain evidence="2 3">CGMCC 1.9167</strain>
    </source>
</reference>
<evidence type="ECO:0000313" key="3">
    <source>
        <dbReference type="Proteomes" id="UP000198644"/>
    </source>
</evidence>
<dbReference type="InterPro" id="IPR005133">
    <property type="entry name" value="PhaG_MnhG_YufB"/>
</dbReference>
<keyword evidence="1" id="KW-1133">Transmembrane helix</keyword>
<dbReference type="Pfam" id="PF03334">
    <property type="entry name" value="PhaG_MnhG_YufB"/>
    <property type="match status" value="1"/>
</dbReference>
<name>A0A1I6HL27_9GAMM</name>
<keyword evidence="1" id="KW-0812">Transmembrane</keyword>
<dbReference type="STRING" id="650891.SAMN05216203_1325"/>
<dbReference type="Proteomes" id="UP000198644">
    <property type="component" value="Unassembled WGS sequence"/>
</dbReference>
<gene>
    <name evidence="2" type="ORF">SAMN05216203_1325</name>
</gene>
<dbReference type="NCBIfam" id="NF009316">
    <property type="entry name" value="PRK12674.1-5"/>
    <property type="match status" value="1"/>
</dbReference>
<dbReference type="PANTHER" id="PTHR34703">
    <property type="entry name" value="ANTIPORTER SUBUNIT MNHG2-RELATED"/>
    <property type="match status" value="1"/>
</dbReference>
<sequence length="113" mass="12360">MESLHPIAEVIISVLLVTGGFFTLVGALGLVRLSDFYSRLHGPTKATTVGVGSIVGASMIYFSMKDWKLAIAEILIMLFLFLTAPISANILAKAAMHLRVRRSENTRGQPWDQ</sequence>
<protein>
    <submittedName>
        <fullName evidence="2">Multisubunit potassium/proton antiporter, PhaG subunit</fullName>
    </submittedName>
</protein>
<dbReference type="NCBIfam" id="TIGR01300">
    <property type="entry name" value="CPA3_mnhG_phaG"/>
    <property type="match status" value="1"/>
</dbReference>
<feature type="transmembrane region" description="Helical" evidence="1">
    <location>
        <begin position="70"/>
        <end position="92"/>
    </location>
</feature>
<evidence type="ECO:0000313" key="2">
    <source>
        <dbReference type="EMBL" id="SFR55171.1"/>
    </source>
</evidence>
<organism evidence="2 3">
    <name type="scientific">Marinobacter daqiaonensis</name>
    <dbReference type="NCBI Taxonomy" id="650891"/>
    <lineage>
        <taxon>Bacteria</taxon>
        <taxon>Pseudomonadati</taxon>
        <taxon>Pseudomonadota</taxon>
        <taxon>Gammaproteobacteria</taxon>
        <taxon>Pseudomonadales</taxon>
        <taxon>Marinobacteraceae</taxon>
        <taxon>Marinobacter</taxon>
    </lineage>
</organism>
<keyword evidence="1" id="KW-0472">Membrane</keyword>
<evidence type="ECO:0000256" key="1">
    <source>
        <dbReference type="SAM" id="Phobius"/>
    </source>
</evidence>
<feature type="transmembrane region" description="Helical" evidence="1">
    <location>
        <begin position="12"/>
        <end position="34"/>
    </location>
</feature>
<dbReference type="AlphaFoldDB" id="A0A1I6HL27"/>
<dbReference type="PANTHER" id="PTHR34703:SF1">
    <property type="entry name" value="ANTIPORTER SUBUNIT MNHG2-RELATED"/>
    <property type="match status" value="1"/>
</dbReference>
<proteinExistence type="predicted"/>
<dbReference type="RefSeq" id="WP_167812630.1">
    <property type="nucleotide sequence ID" value="NZ_FOYW01000001.1"/>
</dbReference>